<evidence type="ECO:0000256" key="1">
    <source>
        <dbReference type="ARBA" id="ARBA00005921"/>
    </source>
</evidence>
<feature type="compositionally biased region" description="Low complexity" evidence="4">
    <location>
        <begin position="364"/>
        <end position="389"/>
    </location>
</feature>
<keyword evidence="2 3" id="KW-0175">Coiled coil</keyword>
<name>A0ABC8KUX2_ERUVS</name>
<reference evidence="5 6" key="1">
    <citation type="submission" date="2022-03" db="EMBL/GenBank/DDBJ databases">
        <authorList>
            <person name="Macdonald S."/>
            <person name="Ahmed S."/>
            <person name="Newling K."/>
        </authorList>
    </citation>
    <scope>NUCLEOTIDE SEQUENCE [LARGE SCALE GENOMIC DNA]</scope>
</reference>
<dbReference type="Pfam" id="PF05911">
    <property type="entry name" value="FPP"/>
    <property type="match status" value="1"/>
</dbReference>
<feature type="region of interest" description="Disordered" evidence="4">
    <location>
        <begin position="446"/>
        <end position="500"/>
    </location>
</feature>
<gene>
    <name evidence="5" type="ORF">ERUC_LOCUS28562</name>
</gene>
<proteinExistence type="inferred from homology"/>
<feature type="region of interest" description="Disordered" evidence="4">
    <location>
        <begin position="920"/>
        <end position="1011"/>
    </location>
</feature>
<feature type="compositionally biased region" description="Low complexity" evidence="4">
    <location>
        <begin position="450"/>
        <end position="481"/>
    </location>
</feature>
<dbReference type="AlphaFoldDB" id="A0ABC8KUX2"/>
<dbReference type="Proteomes" id="UP001642260">
    <property type="component" value="Unassembled WGS sequence"/>
</dbReference>
<dbReference type="InterPro" id="IPR008587">
    <property type="entry name" value="FPP_plant"/>
</dbReference>
<dbReference type="EMBL" id="CAKOAT010341820">
    <property type="protein sequence ID" value="CAH8362806.1"/>
    <property type="molecule type" value="Genomic_DNA"/>
</dbReference>
<keyword evidence="6" id="KW-1185">Reference proteome</keyword>
<feature type="compositionally biased region" description="Low complexity" evidence="4">
    <location>
        <begin position="975"/>
        <end position="990"/>
    </location>
</feature>
<comment type="caution">
    <text evidence="5">The sequence shown here is derived from an EMBL/GenBank/DDBJ whole genome shotgun (WGS) entry which is preliminary data.</text>
</comment>
<protein>
    <recommendedName>
        <fullName evidence="7">Filament-like plant protein 4</fullName>
    </recommendedName>
</protein>
<evidence type="ECO:0000256" key="3">
    <source>
        <dbReference type="SAM" id="Coils"/>
    </source>
</evidence>
<comment type="similarity">
    <text evidence="1">Belongs to the FPP family.</text>
</comment>
<feature type="coiled-coil region" evidence="3">
    <location>
        <begin position="174"/>
        <end position="283"/>
    </location>
</feature>
<evidence type="ECO:0008006" key="7">
    <source>
        <dbReference type="Google" id="ProtNLM"/>
    </source>
</evidence>
<evidence type="ECO:0000256" key="4">
    <source>
        <dbReference type="SAM" id="MobiDB-lite"/>
    </source>
</evidence>
<evidence type="ECO:0000313" key="5">
    <source>
        <dbReference type="EMBL" id="CAH8362806.1"/>
    </source>
</evidence>
<feature type="region of interest" description="Disordered" evidence="4">
    <location>
        <begin position="356"/>
        <end position="391"/>
    </location>
</feature>
<evidence type="ECO:0000256" key="2">
    <source>
        <dbReference type="ARBA" id="ARBA00023054"/>
    </source>
</evidence>
<dbReference type="Gene3D" id="1.10.287.1490">
    <property type="match status" value="1"/>
</dbReference>
<organism evidence="5 6">
    <name type="scientific">Eruca vesicaria subsp. sativa</name>
    <name type="common">Garden rocket</name>
    <name type="synonym">Eruca sativa</name>
    <dbReference type="NCBI Taxonomy" id="29727"/>
    <lineage>
        <taxon>Eukaryota</taxon>
        <taxon>Viridiplantae</taxon>
        <taxon>Streptophyta</taxon>
        <taxon>Embryophyta</taxon>
        <taxon>Tracheophyta</taxon>
        <taxon>Spermatophyta</taxon>
        <taxon>Magnoliopsida</taxon>
        <taxon>eudicotyledons</taxon>
        <taxon>Gunneridae</taxon>
        <taxon>Pentapetalae</taxon>
        <taxon>rosids</taxon>
        <taxon>malvids</taxon>
        <taxon>Brassicales</taxon>
        <taxon>Brassicaceae</taxon>
        <taxon>Brassiceae</taxon>
        <taxon>Eruca</taxon>
    </lineage>
</organism>
<feature type="compositionally biased region" description="Polar residues" evidence="4">
    <location>
        <begin position="962"/>
        <end position="974"/>
    </location>
</feature>
<sequence length="1011" mass="113489">MDRRSWPWKKKSSDKTTLVLESAVAAADTSHPQLEKEVGKKPKYVQISVEQYTHLTGLEEQIKTYDVQIKSYESQVEAYEEQVKSFEEQIEAYDEKVQSYAEQVERLNEEKEDLSEKLAAANEEIDTKEALVKQHCKVAEDAVAGWEKADAEALTLKNTLESVTLSKLTAEDRAAHLDGALKECMRQIRNLKKDHEVNLHDVALSKSKQIEKLTMEFEKRISDYEQELLRSAADSDALSRTLQERSNMLVSISEEKSRADAEIETLKSNLEMCEREIKSLKYEVHVVSRELEIRNEEKNMCIRSADVANKQHLEGVKKIAKLEGECQRLRSLVRKKLPGPAALAQMKLEVESLGVDTRVKRSPSKAASPGKSPRGYSSSGSEFSSVDNSQKFQKENEFLTERLLAMEEEMKMLKEALAKRNSELLESRNLCAQSNSKLQGLEAQLQQINSQKSSKTSNPSSSISVSEDGNDDSGSCSGSLSTNPSQQQTKKEKEMAALQRVESVSSHVELMDDFLEMEKLACSGNGSMDSKDSSGDQKSEVVNVEALTELEDSIRGSPAVMEFRTRISKVLESVSSDTDIGKIVEDVKCILEDVNASMDQEKPSDVQDHPDEEAEQKLQSVHQDVKTAVSQIHDFVSLLRKEVRAGEDTVIEGNDFLELIDGFSITYNHVLSGHQNLDDFVSDLANVFNETMALRVTFKGLASSLVEVVSPDCIDKVALPESKAVDKDPSQEIYQNGCVHNEPEVPCDENRVLRYESESTLQEIEELKSEKEKMAVDIEELKCQLQVSEKMLAEIRSQLDSAQRSNSLADTQLRCMTESYRSLETRAADLEIDVNQLKERVRSLENELGDEKRNHQEAIMKCHELEEQIQRSRNTSLVAVEDEEADIKTKQERELTAAAEKLAECQETIFVLGKQLKSLRPPERQSESYSEDELGTKNYAVDEEDLPDTWVNDVPRFMESPNCPSGSETSELMTSPSRVGSRLSRSGSSGNPTPEKASRGVSRFFSTKSGY</sequence>
<feature type="coiled-coil region" evidence="3">
    <location>
        <begin position="750"/>
        <end position="908"/>
    </location>
</feature>
<accession>A0ABC8KUX2</accession>
<dbReference type="PANTHER" id="PTHR31580">
    <property type="entry name" value="FILAMENT-LIKE PLANT PROTEIN 4"/>
    <property type="match status" value="1"/>
</dbReference>
<dbReference type="PANTHER" id="PTHR31580:SF4">
    <property type="entry name" value="FILAMENT-LIKE PLANT PROTEIN 6"/>
    <property type="match status" value="1"/>
</dbReference>
<feature type="coiled-coil region" evidence="3">
    <location>
        <begin position="55"/>
        <end position="131"/>
    </location>
</feature>
<evidence type="ECO:0000313" key="6">
    <source>
        <dbReference type="Proteomes" id="UP001642260"/>
    </source>
</evidence>